<dbReference type="Gramene" id="OIW00108">
    <property type="protein sequence ID" value="OIW00108"/>
    <property type="gene ID" value="TanjilG_29098"/>
</dbReference>
<dbReference type="AlphaFoldDB" id="A0A1J7GI30"/>
<dbReference type="Proteomes" id="UP000188354">
    <property type="component" value="Chromosome LG12"/>
</dbReference>
<dbReference type="PANTHER" id="PTHR34778:SF2">
    <property type="entry name" value="OS02G0580700 PROTEIN"/>
    <property type="match status" value="1"/>
</dbReference>
<proteinExistence type="predicted"/>
<evidence type="ECO:0000313" key="4">
    <source>
        <dbReference type="Proteomes" id="UP000188354"/>
    </source>
</evidence>
<feature type="coiled-coil region" evidence="1">
    <location>
        <begin position="6"/>
        <end position="54"/>
    </location>
</feature>
<accession>A0A1J7GI30</accession>
<keyword evidence="1" id="KW-0175">Coiled coil</keyword>
<feature type="region of interest" description="Disordered" evidence="2">
    <location>
        <begin position="458"/>
        <end position="500"/>
    </location>
</feature>
<organism evidence="3 4">
    <name type="scientific">Lupinus angustifolius</name>
    <name type="common">Narrow-leaved blue lupine</name>
    <dbReference type="NCBI Taxonomy" id="3871"/>
    <lineage>
        <taxon>Eukaryota</taxon>
        <taxon>Viridiplantae</taxon>
        <taxon>Streptophyta</taxon>
        <taxon>Embryophyta</taxon>
        <taxon>Tracheophyta</taxon>
        <taxon>Spermatophyta</taxon>
        <taxon>Magnoliopsida</taxon>
        <taxon>eudicotyledons</taxon>
        <taxon>Gunneridae</taxon>
        <taxon>Pentapetalae</taxon>
        <taxon>rosids</taxon>
        <taxon>fabids</taxon>
        <taxon>Fabales</taxon>
        <taxon>Fabaceae</taxon>
        <taxon>Papilionoideae</taxon>
        <taxon>50 kb inversion clade</taxon>
        <taxon>genistoids sensu lato</taxon>
        <taxon>core genistoids</taxon>
        <taxon>Genisteae</taxon>
        <taxon>Lupinus</taxon>
    </lineage>
</organism>
<evidence type="ECO:0000256" key="1">
    <source>
        <dbReference type="SAM" id="Coils"/>
    </source>
</evidence>
<name>A0A1J7GI30_LUPAN</name>
<sequence length="500" mass="55854">MAILQIKEAELTSLSQGNKIDELEAQLHEAEEIVSNLRAELREAETKLESVTNYQMYPPVEQNVQGEIPTQESCLQDNIFDPYNGCVHNLPDSLVESVSISYTKNPAVSGTNDSSKFYVSHDHKDKCYIHNPDFSSIVIGRKESELYQNGCTQRIHAFERSHFDNVHDETSVRVQEEGKAMPVTIIAKADTIYEGEKPDELIVVEADAEGVNIPACKRRNYIEALDLCHVLSGLGKEGKHYEKDLVRVHEGGKATTITTNAKADIICGKGKPDKINVAKTDVNLVKVPVQKKRRLTMRLHPYQVKKTNKAWYISDAKGSPCVLDNSDPPRVDSSMLCEKEAEKDPMSLSSAKLPTDEAATICRSESRDDIERGRVFLNACSVGNKNKDDKDLLDKSYLTRHKSLSTESLEVPSCRTDVEQANWLPDKPDSKASQLDEKVSCQPASDKFLKYTFQRKCKKEPVSSANADCSLENDKSKSGPTRRNMKRSKMVMPSLGSLAQ</sequence>
<evidence type="ECO:0000313" key="3">
    <source>
        <dbReference type="EMBL" id="OIW00108.1"/>
    </source>
</evidence>
<dbReference type="OMA" id="IMIETII"/>
<evidence type="ECO:0000256" key="2">
    <source>
        <dbReference type="SAM" id="MobiDB-lite"/>
    </source>
</evidence>
<dbReference type="STRING" id="3871.A0A1J7GI30"/>
<keyword evidence="4" id="KW-1185">Reference proteome</keyword>
<dbReference type="PANTHER" id="PTHR34778">
    <property type="entry name" value="OS02G0580700 PROTEIN"/>
    <property type="match status" value="1"/>
</dbReference>
<gene>
    <name evidence="3" type="ORF">TanjilG_29098</name>
</gene>
<protein>
    <submittedName>
        <fullName evidence="3">Uncharacterized protein</fullName>
    </submittedName>
</protein>
<dbReference type="EMBL" id="CM007372">
    <property type="protein sequence ID" value="OIW00108.1"/>
    <property type="molecule type" value="Genomic_DNA"/>
</dbReference>
<reference evidence="3 4" key="1">
    <citation type="journal article" date="2017" name="Plant Biotechnol. J.">
        <title>A comprehensive draft genome sequence for lupin (Lupinus angustifolius), an emerging health food: insights into plant-microbe interactions and legume evolution.</title>
        <authorList>
            <person name="Hane J.K."/>
            <person name="Ming Y."/>
            <person name="Kamphuis L.G."/>
            <person name="Nelson M.N."/>
            <person name="Garg G."/>
            <person name="Atkins C.A."/>
            <person name="Bayer P.E."/>
            <person name="Bravo A."/>
            <person name="Bringans S."/>
            <person name="Cannon S."/>
            <person name="Edwards D."/>
            <person name="Foley R."/>
            <person name="Gao L.L."/>
            <person name="Harrison M.J."/>
            <person name="Huang W."/>
            <person name="Hurgobin B."/>
            <person name="Li S."/>
            <person name="Liu C.W."/>
            <person name="McGrath A."/>
            <person name="Morahan G."/>
            <person name="Murray J."/>
            <person name="Weller J."/>
            <person name="Jian J."/>
            <person name="Singh K.B."/>
        </authorList>
    </citation>
    <scope>NUCLEOTIDE SEQUENCE [LARGE SCALE GENOMIC DNA]</scope>
    <source>
        <strain evidence="4">cv. Tanjil</strain>
        <tissue evidence="3">Whole plant</tissue>
    </source>
</reference>